<organism evidence="2">
    <name type="scientific">Corethron hystrix</name>
    <dbReference type="NCBI Taxonomy" id="216773"/>
    <lineage>
        <taxon>Eukaryota</taxon>
        <taxon>Sar</taxon>
        <taxon>Stramenopiles</taxon>
        <taxon>Ochrophyta</taxon>
        <taxon>Bacillariophyta</taxon>
        <taxon>Coscinodiscophyceae</taxon>
        <taxon>Corethrophycidae</taxon>
        <taxon>Corethrales</taxon>
        <taxon>Corethraceae</taxon>
        <taxon>Corethron</taxon>
    </lineage>
</organism>
<dbReference type="PANTHER" id="PTHR20973">
    <property type="entry name" value="NON-SMC ELEMENT 1-RELATED"/>
    <property type="match status" value="1"/>
</dbReference>
<comment type="similarity">
    <text evidence="1">Belongs to the NSE1 family.</text>
</comment>
<dbReference type="Pfam" id="PF07574">
    <property type="entry name" value="SMC_Nse1"/>
    <property type="match status" value="1"/>
</dbReference>
<dbReference type="GO" id="GO:0008270">
    <property type="term" value="F:zinc ion binding"/>
    <property type="evidence" value="ECO:0007669"/>
    <property type="project" value="UniProtKB-KW"/>
</dbReference>
<keyword evidence="1" id="KW-0233">DNA recombination</keyword>
<gene>
    <name evidence="2" type="ORF">CHYS00102_LOCUS24509</name>
</gene>
<dbReference type="Gene3D" id="3.90.1150.220">
    <property type="match status" value="1"/>
</dbReference>
<evidence type="ECO:0000313" key="2">
    <source>
        <dbReference type="EMBL" id="CAD8897295.1"/>
    </source>
</evidence>
<dbReference type="Gene3D" id="1.10.10.10">
    <property type="entry name" value="Winged helix-like DNA-binding domain superfamily/Winged helix DNA-binding domain"/>
    <property type="match status" value="1"/>
</dbReference>
<keyword evidence="1" id="KW-0479">Metal-binding</keyword>
<dbReference type="InterPro" id="IPR011513">
    <property type="entry name" value="Nse1"/>
</dbReference>
<dbReference type="PANTHER" id="PTHR20973:SF0">
    <property type="entry name" value="NON-STRUCTURAL MAINTENANCE OF CHROMOSOMES ELEMENT 1 HOMOLOG"/>
    <property type="match status" value="1"/>
</dbReference>
<dbReference type="GO" id="GO:0005634">
    <property type="term" value="C:nucleus"/>
    <property type="evidence" value="ECO:0007669"/>
    <property type="project" value="UniProtKB-SubCell"/>
</dbReference>
<comment type="subcellular location">
    <subcellularLocation>
        <location evidence="1">Nucleus</location>
    </subcellularLocation>
</comment>
<name>A0A7S1FZ09_9STRA</name>
<keyword evidence="1" id="KW-0862">Zinc</keyword>
<proteinExistence type="inferred from homology"/>
<comment type="subunit">
    <text evidence="1">Component of the Smc5-Smc6 complex.</text>
</comment>
<keyword evidence="1" id="KW-0234">DNA repair</keyword>
<dbReference type="EMBL" id="HBFR01033572">
    <property type="protein sequence ID" value="CAD8897295.1"/>
    <property type="molecule type" value="Transcribed_RNA"/>
</dbReference>
<keyword evidence="1" id="KW-0808">Transferase</keyword>
<keyword evidence="1" id="KW-0539">Nucleus</keyword>
<dbReference type="GO" id="GO:0000724">
    <property type="term" value="P:double-strand break repair via homologous recombination"/>
    <property type="evidence" value="ECO:0007669"/>
    <property type="project" value="TreeGrafter"/>
</dbReference>
<comment type="catalytic activity">
    <reaction evidence="1">
        <text>S-ubiquitinyl-[E2 ubiquitin-conjugating enzyme]-L-cysteine + [acceptor protein]-L-lysine = [E2 ubiquitin-conjugating enzyme]-L-cysteine + N(6)-ubiquitinyl-[acceptor protein]-L-lysine.</text>
        <dbReference type="EC" id="2.3.2.27"/>
    </reaction>
</comment>
<dbReference type="GO" id="GO:0030915">
    <property type="term" value="C:Smc5-Smc6 complex"/>
    <property type="evidence" value="ECO:0007669"/>
    <property type="project" value="UniProtKB-UniRule"/>
</dbReference>
<dbReference type="AlphaFoldDB" id="A0A7S1FZ09"/>
<protein>
    <recommendedName>
        <fullName evidence="1">Non-structural maintenance of chromosomes element 1 homolog</fullName>
        <ecNumber evidence="1">2.3.2.27</ecNumber>
    </recommendedName>
</protein>
<reference evidence="2" key="1">
    <citation type="submission" date="2021-01" db="EMBL/GenBank/DDBJ databases">
        <authorList>
            <person name="Corre E."/>
            <person name="Pelletier E."/>
            <person name="Niang G."/>
            <person name="Scheremetjew M."/>
            <person name="Finn R."/>
            <person name="Kale V."/>
            <person name="Holt S."/>
            <person name="Cochrane G."/>
            <person name="Meng A."/>
            <person name="Brown T."/>
            <person name="Cohen L."/>
        </authorList>
    </citation>
    <scope>NUCLEOTIDE SEQUENCE</scope>
    <source>
        <strain evidence="2">308</strain>
    </source>
</reference>
<dbReference type="EC" id="2.3.2.27" evidence="1"/>
<keyword evidence="1" id="KW-0833">Ubl conjugation pathway</keyword>
<dbReference type="InterPro" id="IPR036388">
    <property type="entry name" value="WH-like_DNA-bd_sf"/>
</dbReference>
<evidence type="ECO:0000256" key="1">
    <source>
        <dbReference type="RuleBase" id="RU368018"/>
    </source>
</evidence>
<accession>A0A7S1FZ09</accession>
<keyword evidence="1" id="KW-0863">Zinc-finger</keyword>
<keyword evidence="1" id="KW-0227">DNA damage</keyword>
<dbReference type="GO" id="GO:0061630">
    <property type="term" value="F:ubiquitin protein ligase activity"/>
    <property type="evidence" value="ECO:0007669"/>
    <property type="project" value="UniProtKB-EC"/>
</dbReference>
<sequence length="214" mass="24239">MSDLTLGEQQFLQRLSSRPCIIEEDAKKMYESTVMAQEDDDVIRKNMADSIGRINRHLDSLGMVVKMVCLGPNVRYFALVNKLCDDIAKSFATSRSALEVAFFKLIIEKIVEDGIRMTAENADEIDRNLSAGCKGTLSVLEAKNLRMDLPESFRGKMNAYGAERAIEGFVDENWFIYRGKGRIEIGARTYMELPELLNRSGMEEMPQIVTHLSR</sequence>